<reference evidence="1 2" key="1">
    <citation type="journal article" date="2014" name="Genome Announc.">
        <title>Genome Sequence of Afipia felis Strain 76713, Isolated in Hospital Water Using an Amoeba Co-Culture Procedure.</title>
        <authorList>
            <person name="Benamar S."/>
            <person name="La Scola B."/>
            <person name="Croce O."/>
        </authorList>
    </citation>
    <scope>NUCLEOTIDE SEQUENCE [LARGE SCALE GENOMIC DNA]</scope>
    <source>
        <strain evidence="1 2">76713</strain>
    </source>
</reference>
<protein>
    <submittedName>
        <fullName evidence="1">Uncharacterized protein</fullName>
    </submittedName>
</protein>
<dbReference type="EMBL" id="CCAZ020000001">
    <property type="protein sequence ID" value="CEG07181.1"/>
    <property type="molecule type" value="Genomic_DNA"/>
</dbReference>
<dbReference type="AlphaFoldDB" id="A0A090MI20"/>
<accession>A0A090MI20</accession>
<evidence type="ECO:0000313" key="1">
    <source>
        <dbReference type="EMBL" id="CEG07181.1"/>
    </source>
</evidence>
<organism evidence="1 2">
    <name type="scientific">Afipia felis</name>
    <name type="common">Cat scratch disease bacillus</name>
    <dbReference type="NCBI Taxonomy" id="1035"/>
    <lineage>
        <taxon>Bacteria</taxon>
        <taxon>Pseudomonadati</taxon>
        <taxon>Pseudomonadota</taxon>
        <taxon>Alphaproteobacteria</taxon>
        <taxon>Hyphomicrobiales</taxon>
        <taxon>Nitrobacteraceae</taxon>
        <taxon>Afipia</taxon>
    </lineage>
</organism>
<gene>
    <name evidence="1" type="ORF">BN961_00564</name>
</gene>
<keyword evidence="2" id="KW-1185">Reference proteome</keyword>
<name>A0A090MI20_AFIFE</name>
<comment type="caution">
    <text evidence="1">The sequence shown here is derived from an EMBL/GenBank/DDBJ whole genome shotgun (WGS) entry which is preliminary data.</text>
</comment>
<sequence>MKTEAVGAKEEMARLAITAQSAVRISVLFSTRSPSGARKISPMT</sequence>
<evidence type="ECO:0000313" key="2">
    <source>
        <dbReference type="Proteomes" id="UP000035762"/>
    </source>
</evidence>
<proteinExistence type="predicted"/>
<dbReference type="Proteomes" id="UP000035762">
    <property type="component" value="Unassembled WGS sequence"/>
</dbReference>